<name>A0A9W6GC80_9ACTN</name>
<dbReference type="NCBIfam" id="TIGR01981">
    <property type="entry name" value="sufD"/>
    <property type="match status" value="1"/>
</dbReference>
<evidence type="ECO:0000256" key="2">
    <source>
        <dbReference type="SAM" id="MobiDB-lite"/>
    </source>
</evidence>
<evidence type="ECO:0000259" key="3">
    <source>
        <dbReference type="Pfam" id="PF01458"/>
    </source>
</evidence>
<evidence type="ECO:0000313" key="5">
    <source>
        <dbReference type="Proteomes" id="UP001144313"/>
    </source>
</evidence>
<feature type="region of interest" description="Disordered" evidence="2">
    <location>
        <begin position="1"/>
        <end position="26"/>
    </location>
</feature>
<dbReference type="PANTHER" id="PTHR43575:SF1">
    <property type="entry name" value="PROTEIN ABCI7, CHLOROPLASTIC"/>
    <property type="match status" value="1"/>
</dbReference>
<organism evidence="4 5">
    <name type="scientific">Glycomyces algeriensis</name>
    <dbReference type="NCBI Taxonomy" id="256037"/>
    <lineage>
        <taxon>Bacteria</taxon>
        <taxon>Bacillati</taxon>
        <taxon>Actinomycetota</taxon>
        <taxon>Actinomycetes</taxon>
        <taxon>Glycomycetales</taxon>
        <taxon>Glycomycetaceae</taxon>
        <taxon>Glycomyces</taxon>
    </lineage>
</organism>
<accession>A0A9W6GC80</accession>
<dbReference type="PANTHER" id="PTHR43575">
    <property type="entry name" value="PROTEIN ABCI7, CHLOROPLASTIC"/>
    <property type="match status" value="1"/>
</dbReference>
<sequence length="407" mass="43896">MSIELAVAKPHTHGPSEAPPKTKSQLLRSYEPADFPALTGREEDWRFTPVKRLAGLDSPETALAVKAAEYAIRSLPAGVTAEAVGKDDERLGSILKPFDRPSAVAWAKSEKALLVAVAPEAQVTEPVWVDVTGGGLDGATWAHTFIEVGHHADVTLIVRHTGLARLGDNVEISVGDGAHLRLVVVAEWDRESTHVEHQKARLGRDAKLDHIAVTLGGDLVRQYLSVDFAAQGGSVDAFGLYFADAGQHLEQRQLVDHSVPDCRSNVNYRGALQGQDAHTVWIGDVLIQDAATGTDTYEINRNLVLSDGARADSVPNLEIETGEIISAGHASTTGRFDEEHLFYLQSRGIPEAEARRLVVKGFFNEIVQKIPDEGLREELTELVVARLDAGEFLAPADIAADDAEAGV</sequence>
<dbReference type="Pfam" id="PF01458">
    <property type="entry name" value="SUFBD_core"/>
    <property type="match status" value="1"/>
</dbReference>
<proteinExistence type="inferred from homology"/>
<gene>
    <name evidence="4" type="ORF">GALLR39Z86_40960</name>
</gene>
<dbReference type="InterPro" id="IPR055346">
    <property type="entry name" value="Fe-S_cluster_assembly_SufBD"/>
</dbReference>
<dbReference type="Proteomes" id="UP001144313">
    <property type="component" value="Unassembled WGS sequence"/>
</dbReference>
<comment type="similarity">
    <text evidence="1">Belongs to the iron-sulfur cluster assembly SufBD family.</text>
</comment>
<evidence type="ECO:0000256" key="1">
    <source>
        <dbReference type="ARBA" id="ARBA00043967"/>
    </source>
</evidence>
<dbReference type="InterPro" id="IPR037284">
    <property type="entry name" value="SUF_FeS_clus_asmbl_SufBD_sf"/>
</dbReference>
<dbReference type="InterPro" id="IPR000825">
    <property type="entry name" value="SUF_FeS_clus_asmbl_SufBD_core"/>
</dbReference>
<dbReference type="RefSeq" id="WP_270114940.1">
    <property type="nucleotide sequence ID" value="NZ_BAAAOL010000007.1"/>
</dbReference>
<dbReference type="AlphaFoldDB" id="A0A9W6GC80"/>
<protein>
    <submittedName>
        <fullName evidence="4">Fe-S cluster assembly protein SufD</fullName>
    </submittedName>
</protein>
<dbReference type="InterPro" id="IPR011542">
    <property type="entry name" value="SUF_FeS_clus_asmbl_SufD"/>
</dbReference>
<comment type="caution">
    <text evidence="4">The sequence shown here is derived from an EMBL/GenBank/DDBJ whole genome shotgun (WGS) entry which is preliminary data.</text>
</comment>
<dbReference type="EMBL" id="BSDT01000001">
    <property type="protein sequence ID" value="GLI44246.1"/>
    <property type="molecule type" value="Genomic_DNA"/>
</dbReference>
<keyword evidence="5" id="KW-1185">Reference proteome</keyword>
<evidence type="ECO:0000313" key="4">
    <source>
        <dbReference type="EMBL" id="GLI44246.1"/>
    </source>
</evidence>
<reference evidence="4" key="1">
    <citation type="submission" date="2022-12" db="EMBL/GenBank/DDBJ databases">
        <title>Reference genome sequencing for broad-spectrum identification of bacterial and archaeal isolates by mass spectrometry.</title>
        <authorList>
            <person name="Sekiguchi Y."/>
            <person name="Tourlousse D.M."/>
        </authorList>
    </citation>
    <scope>NUCLEOTIDE SEQUENCE</scope>
    <source>
        <strain evidence="4">LLR39Z86</strain>
    </source>
</reference>
<dbReference type="SUPFAM" id="SSF101960">
    <property type="entry name" value="Stabilizer of iron transporter SufD"/>
    <property type="match status" value="1"/>
</dbReference>
<dbReference type="GO" id="GO:0016226">
    <property type="term" value="P:iron-sulfur cluster assembly"/>
    <property type="evidence" value="ECO:0007669"/>
    <property type="project" value="InterPro"/>
</dbReference>
<feature type="domain" description="SUF system FeS cluster assembly SufBD core" evidence="3">
    <location>
        <begin position="138"/>
        <end position="362"/>
    </location>
</feature>